<evidence type="ECO:0000259" key="1">
    <source>
        <dbReference type="Pfam" id="PF00016"/>
    </source>
</evidence>
<dbReference type="Gene3D" id="3.20.20.110">
    <property type="entry name" value="Ribulose bisphosphate carboxylase, large subunit, C-terminal domain"/>
    <property type="match status" value="1"/>
</dbReference>
<feature type="domain" description="Ribulose bisphosphate carboxylase large subunit C-terminal" evidence="1">
    <location>
        <begin position="152"/>
        <end position="429"/>
    </location>
</feature>
<evidence type="ECO:0000313" key="2">
    <source>
        <dbReference type="EMBL" id="MBK1643436.1"/>
    </source>
</evidence>
<keyword evidence="3" id="KW-1185">Reference proteome</keyword>
<dbReference type="GO" id="GO:0015977">
    <property type="term" value="P:carbon fixation"/>
    <property type="evidence" value="ECO:0007669"/>
    <property type="project" value="InterPro"/>
</dbReference>
<evidence type="ECO:0000313" key="3">
    <source>
        <dbReference type="Proteomes" id="UP001138802"/>
    </source>
</evidence>
<dbReference type="PANTHER" id="PTHR42704:SF17">
    <property type="entry name" value="RIBULOSE BISPHOSPHATE CARBOXYLASE LARGE CHAIN"/>
    <property type="match status" value="1"/>
</dbReference>
<dbReference type="SUPFAM" id="SSF51649">
    <property type="entry name" value="RuBisCo, C-terminal domain"/>
    <property type="match status" value="1"/>
</dbReference>
<dbReference type="InterPro" id="IPR000685">
    <property type="entry name" value="RuBisCO_lsu_C"/>
</dbReference>
<dbReference type="SFLD" id="SFLDG00301">
    <property type="entry name" value="RuBisCO-like_proteins"/>
    <property type="match status" value="1"/>
</dbReference>
<organism evidence="2 3">
    <name type="scientific">Thiocapsa imhoffii</name>
    <dbReference type="NCBI Taxonomy" id="382777"/>
    <lineage>
        <taxon>Bacteria</taxon>
        <taxon>Pseudomonadati</taxon>
        <taxon>Pseudomonadota</taxon>
        <taxon>Gammaproteobacteria</taxon>
        <taxon>Chromatiales</taxon>
        <taxon>Chromatiaceae</taxon>
        <taxon>Thiocapsa</taxon>
    </lineage>
</organism>
<dbReference type="Gene3D" id="3.30.70.150">
    <property type="entry name" value="RuBisCO large subunit, N-terminal domain"/>
    <property type="match status" value="1"/>
</dbReference>
<comment type="caution">
    <text evidence="2">The sequence shown here is derived from an EMBL/GenBank/DDBJ whole genome shotgun (WGS) entry which is preliminary data.</text>
</comment>
<gene>
    <name evidence="2" type="ORF">CKO25_01940</name>
</gene>
<dbReference type="InterPro" id="IPR036422">
    <property type="entry name" value="RuBisCO_lsu_N_sf"/>
</dbReference>
<accession>A0A9X0WF82</accession>
<dbReference type="SUPFAM" id="SSF54966">
    <property type="entry name" value="RuBisCO, large subunit, small (N-terminal) domain"/>
    <property type="match status" value="1"/>
</dbReference>
<dbReference type="PANTHER" id="PTHR42704">
    <property type="entry name" value="RIBULOSE BISPHOSPHATE CARBOXYLASE"/>
    <property type="match status" value="1"/>
</dbReference>
<dbReference type="Proteomes" id="UP001138802">
    <property type="component" value="Unassembled WGS sequence"/>
</dbReference>
<sequence length="439" mass="47809">MQTADLEGFFAPIETLDPDSYLLLDYALECRGNPREALAHFCSEQSTAQWRRVGVEEDLRGEFGAKVVDFRVEARLDAFSYGITAPGQGEIHACSVTMAHPHRNFGTRIPNLLSAVCGEGTFFSPGIPVVKLLDIRFPDTYLKGFEGPQFGVPGLRERLNADGRPIFFGVIKPNIGLSSDAMAALALEGWLGGLDFAKDDEMLCDTHWCPLDERSRRLGETAREATRRTGQPKLYLANITDESYRLSELHDLAVANGAGALMINALPTGLSAVRALTRTTQVPLVAHFPMFAALSRLERFGVSTLVLTKLQRLAGFDVIIMPGFGARMFTSDDEVRRNALACLEPMGDLRPSLPVPGGSDWAGTLKSVYDQLGTCDFGFVTGRGVFGHPLGPRAGAMSIRQAWDAIRAEVPLQVFARDHLELAHALSAFGQPADPSESD</sequence>
<dbReference type="AlphaFoldDB" id="A0A9X0WF82"/>
<dbReference type="GO" id="GO:0016984">
    <property type="term" value="F:ribulose-bisphosphate carboxylase activity"/>
    <property type="evidence" value="ECO:0007669"/>
    <property type="project" value="InterPro"/>
</dbReference>
<reference evidence="2 3" key="1">
    <citation type="journal article" date="2020" name="Microorganisms">
        <title>Osmotic Adaptation and Compatible Solute Biosynthesis of Phototrophic Bacteria as Revealed from Genome Analyses.</title>
        <authorList>
            <person name="Imhoff J.F."/>
            <person name="Rahn T."/>
            <person name="Kunzel S."/>
            <person name="Keller A."/>
            <person name="Neulinger S.C."/>
        </authorList>
    </citation>
    <scope>NUCLEOTIDE SEQUENCE [LARGE SCALE GENOMIC DNA]</scope>
    <source>
        <strain evidence="2 3">DSM 21303</strain>
    </source>
</reference>
<dbReference type="RefSeq" id="WP_200386195.1">
    <property type="nucleotide sequence ID" value="NZ_NRSD01000001.1"/>
</dbReference>
<dbReference type="InterPro" id="IPR020878">
    <property type="entry name" value="RuBisCo_large_chain_AS"/>
</dbReference>
<dbReference type="InterPro" id="IPR036376">
    <property type="entry name" value="RuBisCO_lsu_C_sf"/>
</dbReference>
<dbReference type="EMBL" id="NRSD01000001">
    <property type="protein sequence ID" value="MBK1643436.1"/>
    <property type="molecule type" value="Genomic_DNA"/>
</dbReference>
<dbReference type="SFLD" id="SFLDS00014">
    <property type="entry name" value="RuBisCO"/>
    <property type="match status" value="1"/>
</dbReference>
<name>A0A9X0WF82_9GAMM</name>
<dbReference type="Pfam" id="PF00016">
    <property type="entry name" value="RuBisCO_large"/>
    <property type="match status" value="1"/>
</dbReference>
<dbReference type="GO" id="GO:0000287">
    <property type="term" value="F:magnesium ion binding"/>
    <property type="evidence" value="ECO:0007669"/>
    <property type="project" value="InterPro"/>
</dbReference>
<protein>
    <submittedName>
        <fullName evidence="2">Ribulose 1,5-bisphosphate carboxylase</fullName>
    </submittedName>
</protein>
<proteinExistence type="predicted"/>
<dbReference type="InterPro" id="IPR033966">
    <property type="entry name" value="RuBisCO"/>
</dbReference>
<dbReference type="PROSITE" id="PS00157">
    <property type="entry name" value="RUBISCO_LARGE"/>
    <property type="match status" value="1"/>
</dbReference>